<evidence type="ECO:0000313" key="3">
    <source>
        <dbReference type="Proteomes" id="UP000198956"/>
    </source>
</evidence>
<accession>A0A1G8ACN2</accession>
<dbReference type="EMBL" id="CP080764">
    <property type="protein sequence ID" value="QYY43943.1"/>
    <property type="molecule type" value="Genomic_DNA"/>
</dbReference>
<evidence type="ECO:0000313" key="1">
    <source>
        <dbReference type="EMBL" id="QYY43943.1"/>
    </source>
</evidence>
<dbReference type="Proteomes" id="UP000198956">
    <property type="component" value="Unassembled WGS sequence"/>
</dbReference>
<organism evidence="2 3">
    <name type="scientific">Aneurinibacillus thermoaerophilus</name>
    <dbReference type="NCBI Taxonomy" id="143495"/>
    <lineage>
        <taxon>Bacteria</taxon>
        <taxon>Bacillati</taxon>
        <taxon>Bacillota</taxon>
        <taxon>Bacilli</taxon>
        <taxon>Bacillales</taxon>
        <taxon>Paenibacillaceae</taxon>
        <taxon>Aneurinibacillus group</taxon>
        <taxon>Aneurinibacillus</taxon>
    </lineage>
</organism>
<proteinExistence type="predicted"/>
<evidence type="ECO:0000313" key="4">
    <source>
        <dbReference type="Proteomes" id="UP000826616"/>
    </source>
</evidence>
<dbReference type="Gene3D" id="2.30.110.50">
    <property type="match status" value="1"/>
</dbReference>
<dbReference type="GeneID" id="97141131"/>
<dbReference type="Proteomes" id="UP000826616">
    <property type="component" value="Chromosome"/>
</dbReference>
<name>A0A1G8ACN2_ANETH</name>
<dbReference type="RefSeq" id="WP_057899209.1">
    <property type="nucleotide sequence ID" value="NZ_CP080764.1"/>
</dbReference>
<gene>
    <name evidence="1" type="ORF">K3F53_07075</name>
    <name evidence="2" type="ORF">SAMN04489735_101516</name>
</gene>
<keyword evidence="4" id="KW-1185">Reference proteome</keyword>
<evidence type="ECO:0000313" key="2">
    <source>
        <dbReference type="EMBL" id="SDH18637.1"/>
    </source>
</evidence>
<reference evidence="1 4" key="2">
    <citation type="submission" date="2021-08" db="EMBL/GenBank/DDBJ databases">
        <title>Complete genome sequence of the strain Aneurinibacillus thermoaerophilus CCM 8960.</title>
        <authorList>
            <person name="Musilova J."/>
            <person name="Kourilova X."/>
            <person name="Pernicova I."/>
            <person name="Bezdicek M."/>
            <person name="Lengerova M."/>
            <person name="Obruca S."/>
            <person name="Sedlar K."/>
        </authorList>
    </citation>
    <scope>NUCLEOTIDE SEQUENCE [LARGE SCALE GENOMIC DNA]</scope>
    <source>
        <strain evidence="1 4">CCM 8960</strain>
    </source>
</reference>
<dbReference type="Pfam" id="PF05954">
    <property type="entry name" value="Phage_GPD"/>
    <property type="match status" value="1"/>
</dbReference>
<reference evidence="2 3" key="1">
    <citation type="submission" date="2016-10" db="EMBL/GenBank/DDBJ databases">
        <authorList>
            <person name="de Groot N.N."/>
        </authorList>
    </citation>
    <scope>NUCLEOTIDE SEQUENCE [LARGE SCALE GENOMIC DNA]</scope>
    <source>
        <strain evidence="2 3">L 420-91</strain>
    </source>
</reference>
<dbReference type="SUPFAM" id="SSF69279">
    <property type="entry name" value="Phage tail proteins"/>
    <property type="match status" value="1"/>
</dbReference>
<sequence>MSLSVITYNNLQVSPYKLVNLLELKITKKINDHARLYFTGIVPEELKDSYVEMTDTHTQIQINQIDEQSNSTPLFTGMVLSIEVKAVRDIYYIEVEAVSHTYRLDVKRKSRSFQNKDMPYSALLQKVASDYPGVDVMDVASKAARIEKFTMQYQETDWQFLKRMASRFNTGLVPASTFDRPKFYFGVPEGGSKGKLEDFHYSVRKKISDFRNASENYIQSVDENDFIYYEAETDQVLDIGSRVDFKGKSLFVCEAYTQMKNGLLKHQYILCSKKGMSQNTFYHSGITGLSLQGKVIDVEKDNVKVHLDIDPEQSVAEAYWFPYSSVYTAEGNTGWYCMPEINDYVRIYFPSKKEEEGIAISSVRKDSEIREKNKLENPGIKYFRTAAGKEIMLSPEEIVITGKDGEIFIKLSEKDGIQIFSKKNIKIVSQEDISMSAGKKIVMSAKEEINITCKESNIKMDGNTSITGKEVKTN</sequence>
<dbReference type="AlphaFoldDB" id="A0A1G8ACN2"/>
<dbReference type="Gene3D" id="3.55.50.10">
    <property type="entry name" value="Baseplate protein-like domains"/>
    <property type="match status" value="1"/>
</dbReference>
<protein>
    <submittedName>
        <fullName evidence="2">Phage late control gene D protein (GPD)</fullName>
    </submittedName>
</protein>
<dbReference type="OrthoDB" id="95423at2"/>
<dbReference type="EMBL" id="FNDE01000015">
    <property type="protein sequence ID" value="SDH18637.1"/>
    <property type="molecule type" value="Genomic_DNA"/>
</dbReference>